<proteinExistence type="predicted"/>
<evidence type="ECO:0000259" key="1">
    <source>
        <dbReference type="Pfam" id="PF13843"/>
    </source>
</evidence>
<dbReference type="Proteomes" id="UP000814243">
    <property type="component" value="Unassembled WGS sequence"/>
</dbReference>
<dbReference type="EMBL" id="JACEFF010000538">
    <property type="protein sequence ID" value="KAH9635666.1"/>
    <property type="molecule type" value="Genomic_DNA"/>
</dbReference>
<organism evidence="2 3">
    <name type="scientific">Spodoptera exigua</name>
    <name type="common">Beet armyworm</name>
    <name type="synonym">Noctua fulgens</name>
    <dbReference type="NCBI Taxonomy" id="7107"/>
    <lineage>
        <taxon>Eukaryota</taxon>
        <taxon>Metazoa</taxon>
        <taxon>Ecdysozoa</taxon>
        <taxon>Arthropoda</taxon>
        <taxon>Hexapoda</taxon>
        <taxon>Insecta</taxon>
        <taxon>Pterygota</taxon>
        <taxon>Neoptera</taxon>
        <taxon>Endopterygota</taxon>
        <taxon>Lepidoptera</taxon>
        <taxon>Glossata</taxon>
        <taxon>Ditrysia</taxon>
        <taxon>Noctuoidea</taxon>
        <taxon>Noctuidae</taxon>
        <taxon>Amphipyrinae</taxon>
        <taxon>Spodoptera</taxon>
    </lineage>
</organism>
<protein>
    <recommendedName>
        <fullName evidence="1">PiggyBac transposable element-derived protein domain-containing protein</fullName>
    </recommendedName>
</protein>
<dbReference type="Pfam" id="PF13843">
    <property type="entry name" value="DDE_Tnp_1_7"/>
    <property type="match status" value="1"/>
</dbReference>
<dbReference type="PANTHER" id="PTHR47272">
    <property type="entry name" value="DDE_TNP_1_7 DOMAIN-CONTAINING PROTEIN"/>
    <property type="match status" value="1"/>
</dbReference>
<dbReference type="InterPro" id="IPR029526">
    <property type="entry name" value="PGBD"/>
</dbReference>
<name>A0A922MFE0_SPOEX</name>
<comment type="caution">
    <text evidence="2">The sequence shown here is derived from an EMBL/GenBank/DDBJ whole genome shotgun (WGS) entry which is preliminary data.</text>
</comment>
<evidence type="ECO:0000313" key="2">
    <source>
        <dbReference type="EMBL" id="KAH9635666.1"/>
    </source>
</evidence>
<gene>
    <name evidence="2" type="ORF">HF086_001457</name>
</gene>
<evidence type="ECO:0000313" key="3">
    <source>
        <dbReference type="Proteomes" id="UP000814243"/>
    </source>
</evidence>
<dbReference type="AlphaFoldDB" id="A0A922MFE0"/>
<reference evidence="2" key="1">
    <citation type="journal article" date="2021" name="G3 (Bethesda)">
        <title>Genome and transcriptome analysis of the beet armyworm Spodoptera exigua reveals targets for pest control. .</title>
        <authorList>
            <person name="Simon S."/>
            <person name="Breeschoten T."/>
            <person name="Jansen H.J."/>
            <person name="Dirks R.P."/>
            <person name="Schranz M.E."/>
            <person name="Ros V.I.D."/>
        </authorList>
    </citation>
    <scope>NUCLEOTIDE SEQUENCE</scope>
    <source>
        <strain evidence="2">TB_SE_WUR_2020</strain>
    </source>
</reference>
<feature type="domain" description="PiggyBac transposable element-derived protein" evidence="1">
    <location>
        <begin position="3"/>
        <end position="111"/>
    </location>
</feature>
<accession>A0A922MFE0</accession>
<sequence>MGLGSKVVLALTKSIHQPACKILCFDNFFTSIELLQYLREEYGVFALGTIRANRLRGAEKKLPTDKNLKKKGRGSHAQVVCNKNKIVVIKWYDNKCVTAASTFVDAHPIQTVSR</sequence>